<keyword evidence="1" id="KW-1133">Transmembrane helix</keyword>
<dbReference type="AlphaFoldDB" id="A0A366E1B1"/>
<dbReference type="InterPro" id="IPR029021">
    <property type="entry name" value="Prot-tyrosine_phosphatase-like"/>
</dbReference>
<evidence type="ECO:0000313" key="3">
    <source>
        <dbReference type="Proteomes" id="UP000252893"/>
    </source>
</evidence>
<dbReference type="Proteomes" id="UP000252893">
    <property type="component" value="Unassembled WGS sequence"/>
</dbReference>
<dbReference type="SUPFAM" id="SSF52799">
    <property type="entry name" value="(Phosphotyrosine protein) phosphatases II"/>
    <property type="match status" value="1"/>
</dbReference>
<dbReference type="GO" id="GO:0016020">
    <property type="term" value="C:membrane"/>
    <property type="evidence" value="ECO:0007669"/>
    <property type="project" value="UniProtKB-SubCell"/>
</dbReference>
<feature type="transmembrane region" description="Helical" evidence="1">
    <location>
        <begin position="59"/>
        <end position="82"/>
    </location>
</feature>
<evidence type="ECO:0000256" key="1">
    <source>
        <dbReference type="SAM" id="Phobius"/>
    </source>
</evidence>
<dbReference type="CDD" id="cd03386">
    <property type="entry name" value="PAP2_Aur1_like"/>
    <property type="match status" value="1"/>
</dbReference>
<accession>A0A366E1B1</accession>
<keyword evidence="1" id="KW-0812">Transmembrane</keyword>
<reference evidence="2 3" key="1">
    <citation type="submission" date="2018-06" db="EMBL/GenBank/DDBJ databases">
        <title>Genomic Encyclopedia of Type Strains, Phase IV (KMG-IV): sequencing the most valuable type-strain genomes for metagenomic binning, comparative biology and taxonomic classification.</title>
        <authorList>
            <person name="Goeker M."/>
        </authorList>
    </citation>
    <scope>NUCLEOTIDE SEQUENCE [LARGE SCALE GENOMIC DNA]</scope>
    <source>
        <strain evidence="2 3">DSM 25619</strain>
    </source>
</reference>
<feature type="transmembrane region" description="Helical" evidence="1">
    <location>
        <begin position="186"/>
        <end position="203"/>
    </location>
</feature>
<feature type="transmembrane region" description="Helical" evidence="1">
    <location>
        <begin position="161"/>
        <end position="179"/>
    </location>
</feature>
<feature type="transmembrane region" description="Helical" evidence="1">
    <location>
        <begin position="248"/>
        <end position="267"/>
    </location>
</feature>
<dbReference type="PANTHER" id="PTHR47216">
    <property type="match status" value="1"/>
</dbReference>
<dbReference type="RefSeq" id="WP_113944122.1">
    <property type="nucleotide sequence ID" value="NZ_JBHEEG010000008.1"/>
</dbReference>
<evidence type="ECO:0000313" key="2">
    <source>
        <dbReference type="EMBL" id="RBO95579.1"/>
    </source>
</evidence>
<protein>
    <submittedName>
        <fullName evidence="2">PAP2 superfamily protein</fullName>
    </submittedName>
</protein>
<dbReference type="OrthoDB" id="256494at2"/>
<gene>
    <name evidence="2" type="ORF">DFR47_103142</name>
</gene>
<keyword evidence="1" id="KW-0472">Membrane</keyword>
<comment type="caution">
    <text evidence="2">The sequence shown here is derived from an EMBL/GenBank/DDBJ whole genome shotgun (WGS) entry which is preliminary data.</text>
</comment>
<dbReference type="PANTHER" id="PTHR47216:SF4">
    <property type="entry name" value="OS01G0859400 PROTEIN"/>
    <property type="match status" value="1"/>
</dbReference>
<keyword evidence="3" id="KW-1185">Reference proteome</keyword>
<feature type="transmembrane region" description="Helical" evidence="1">
    <location>
        <begin position="279"/>
        <end position="296"/>
    </location>
</feature>
<proteinExistence type="predicted"/>
<sequence length="430" mass="48841">MQLKSEVHKTDPALIRRGILWLLLLAPLFYATYGLANWLASRRVAVPEIVFDWEKQIPFWAWTIIPYWSLNLFYAVAVLAATSKQAQDRLIGRYLTAQCIAFVCFIAFPLTITWQKPVTTGLSGGLFTMLGNFDQPFNQAPSLHIALAIIIWDHLRGRLPVFWRMIWHGWCLLIALSVLTTWQHHFIDIPAGALLGLFALWLFPREGVTPWQDYRLTRDRKALQLAAIYGGAGLLLFSLTFTAQHPVALLVLWPALALLLLGLAYSGGGAKFFQKRPDGSVSLASFWLFLPLRLFFRLNRIAWTWREPPAVKITEGLYLGRFPKCSETQNYARIIDMTAECIAPRNSRSHWQAFPLMDLAKPDLATLHAATTAIHDAPRPTLICCALGYQRSANLIARWLVESGEVADRQKAEELIRQTGRPVRLYPDHQ</sequence>
<feature type="transmembrane region" description="Helical" evidence="1">
    <location>
        <begin position="20"/>
        <end position="39"/>
    </location>
</feature>
<feature type="transmembrane region" description="Helical" evidence="1">
    <location>
        <begin position="223"/>
        <end position="241"/>
    </location>
</feature>
<dbReference type="Gene3D" id="3.90.190.10">
    <property type="entry name" value="Protein tyrosine phosphatase superfamily"/>
    <property type="match status" value="1"/>
</dbReference>
<organism evidence="2 3">
    <name type="scientific">Pseudochrobactrum asaccharolyticum</name>
    <dbReference type="NCBI Taxonomy" id="354351"/>
    <lineage>
        <taxon>Bacteria</taxon>
        <taxon>Pseudomonadati</taxon>
        <taxon>Pseudomonadota</taxon>
        <taxon>Alphaproteobacteria</taxon>
        <taxon>Hyphomicrobiales</taxon>
        <taxon>Brucellaceae</taxon>
        <taxon>Pseudochrobactrum</taxon>
    </lineage>
</organism>
<name>A0A366E1B1_9HYPH</name>
<dbReference type="EMBL" id="QNRH01000003">
    <property type="protein sequence ID" value="RBO95579.1"/>
    <property type="molecule type" value="Genomic_DNA"/>
</dbReference>
<feature type="transmembrane region" description="Helical" evidence="1">
    <location>
        <begin position="94"/>
        <end position="114"/>
    </location>
</feature>